<dbReference type="InterPro" id="IPR036280">
    <property type="entry name" value="Multihaem_cyt_sf"/>
</dbReference>
<name>A0A5C6AUR4_9BACT</name>
<dbReference type="Gene3D" id="1.10.1130.10">
    <property type="entry name" value="Flavocytochrome C3, Chain A"/>
    <property type="match status" value="1"/>
</dbReference>
<accession>A0A5C6AUR4</accession>
<dbReference type="Proteomes" id="UP000316213">
    <property type="component" value="Unassembled WGS sequence"/>
</dbReference>
<proteinExistence type="predicted"/>
<feature type="domain" description="Cytochrome c-552/4" evidence="1">
    <location>
        <begin position="242"/>
        <end position="305"/>
    </location>
</feature>
<evidence type="ECO:0000259" key="1">
    <source>
        <dbReference type="Pfam" id="PF13435"/>
    </source>
</evidence>
<reference evidence="2 3" key="1">
    <citation type="submission" date="2019-02" db="EMBL/GenBank/DDBJ databases">
        <title>Deep-cultivation of Planctomycetes and their phenomic and genomic characterization uncovers novel biology.</title>
        <authorList>
            <person name="Wiegand S."/>
            <person name="Jogler M."/>
            <person name="Boedeker C."/>
            <person name="Pinto D."/>
            <person name="Vollmers J."/>
            <person name="Rivas-Marin E."/>
            <person name="Kohn T."/>
            <person name="Peeters S.H."/>
            <person name="Heuer A."/>
            <person name="Rast P."/>
            <person name="Oberbeckmann S."/>
            <person name="Bunk B."/>
            <person name="Jeske O."/>
            <person name="Meyerdierks A."/>
            <person name="Storesund J.E."/>
            <person name="Kallscheuer N."/>
            <person name="Luecker S."/>
            <person name="Lage O.M."/>
            <person name="Pohl T."/>
            <person name="Merkel B.J."/>
            <person name="Hornburger P."/>
            <person name="Mueller R.-W."/>
            <person name="Bruemmer F."/>
            <person name="Labrenz M."/>
            <person name="Spormann A.M."/>
            <person name="Op Den Camp H."/>
            <person name="Overmann J."/>
            <person name="Amann R."/>
            <person name="Jetten M.S.M."/>
            <person name="Mascher T."/>
            <person name="Medema M.H."/>
            <person name="Devos D.P."/>
            <person name="Kaster A.-K."/>
            <person name="Ovreas L."/>
            <person name="Rohde M."/>
            <person name="Galperin M.Y."/>
            <person name="Jogler C."/>
        </authorList>
    </citation>
    <scope>NUCLEOTIDE SEQUENCE [LARGE SCALE GENOMIC DNA]</scope>
    <source>
        <strain evidence="2 3">Pla100</strain>
    </source>
</reference>
<keyword evidence="3" id="KW-1185">Reference proteome</keyword>
<protein>
    <recommendedName>
        <fullName evidence="1">Cytochrome c-552/4 domain-containing protein</fullName>
    </recommendedName>
</protein>
<evidence type="ECO:0000313" key="3">
    <source>
        <dbReference type="Proteomes" id="UP000316213"/>
    </source>
</evidence>
<dbReference type="InterPro" id="IPR023155">
    <property type="entry name" value="Cyt_c-552/4"/>
</dbReference>
<sequence length="626" mass="69498">MNFASVNPTLSIIRLETIDVGMFKLTTHLSKSSAALACIAAAIGLLASSSVLAQDSAKPEPTPEDRLSDPVYMAWISEPAITECINCHYEGPGFSAVVAAGSGSLTPFSRREEMEAWISQDKHTIARRRVEPFSLEQMDEELIKLIDELDRRADQIVAQNPRLRLDRSKIGLKGVPQDWIGTSNQLSRRICEKLWGEGTVDTPEGYQQFHDACLTCHGGVTPGQTKERPEGTFTSAPIGIDCLYCHQDGTESAWEKEHFDSDSWRLAAPEYKSGRGMKDLVNTASQASMCLDCHVGNQSKGMFVTHQMYAAGHPPLPSVEIETFSQEMPQHWQTPAQLYKNLAGTTDKADADRKTYFAVNYPGVTGQIDADQVYWNTRKMILSTLVARKKTVQLYVDSVRSKQWGDYSLYDCAACHHELQSDSQRQARYLASTSSVVAMPRTPGRPRQHEWQSPVLNIAYRFGGQPLYERVVDLEKKLAESFDAQPFGRPEQVAAVCRDLLPVIDQIIQAAERRPVTSSLSQSILIGLTQTGAAEITSYDAARQLVWAIDVIGKELADQPGVLPDEARQHIEQLHQVDQFGLELDLPSGREQSIYPDSLGQDLKRRAAFTPEALASHLKNLAGLIR</sequence>
<comment type="caution">
    <text evidence="2">The sequence shown here is derived from an EMBL/GenBank/DDBJ whole genome shotgun (WGS) entry which is preliminary data.</text>
</comment>
<evidence type="ECO:0000313" key="2">
    <source>
        <dbReference type="EMBL" id="TWU03753.1"/>
    </source>
</evidence>
<dbReference type="SUPFAM" id="SSF48695">
    <property type="entry name" value="Multiheme cytochromes"/>
    <property type="match status" value="1"/>
</dbReference>
<organism evidence="2 3">
    <name type="scientific">Neorhodopirellula pilleata</name>
    <dbReference type="NCBI Taxonomy" id="2714738"/>
    <lineage>
        <taxon>Bacteria</taxon>
        <taxon>Pseudomonadati</taxon>
        <taxon>Planctomycetota</taxon>
        <taxon>Planctomycetia</taxon>
        <taxon>Pirellulales</taxon>
        <taxon>Pirellulaceae</taxon>
        <taxon>Neorhodopirellula</taxon>
    </lineage>
</organism>
<dbReference type="Pfam" id="PF13435">
    <property type="entry name" value="Cytochrome_C554"/>
    <property type="match status" value="1"/>
</dbReference>
<gene>
    <name evidence="2" type="ORF">Pla100_06830</name>
</gene>
<dbReference type="EMBL" id="SJPM01000001">
    <property type="protein sequence ID" value="TWU03753.1"/>
    <property type="molecule type" value="Genomic_DNA"/>
</dbReference>
<dbReference type="AlphaFoldDB" id="A0A5C6AUR4"/>